<dbReference type="Proteomes" id="UP001230504">
    <property type="component" value="Unassembled WGS sequence"/>
</dbReference>
<dbReference type="AlphaFoldDB" id="A0AAD8PYJ0"/>
<dbReference type="RefSeq" id="XP_060413795.1">
    <property type="nucleotide sequence ID" value="XM_060551602.1"/>
</dbReference>
<dbReference type="EMBL" id="JAHLJV010000032">
    <property type="protein sequence ID" value="KAK1590301.1"/>
    <property type="molecule type" value="Genomic_DNA"/>
</dbReference>
<name>A0AAD8PYJ0_9PEZI</name>
<accession>A0AAD8PYJ0</accession>
<comment type="caution">
    <text evidence="2">The sequence shown here is derived from an EMBL/GenBank/DDBJ whole genome shotgun (WGS) entry which is preliminary data.</text>
</comment>
<evidence type="ECO:0000313" key="2">
    <source>
        <dbReference type="EMBL" id="KAK1590301.1"/>
    </source>
</evidence>
<feature type="transmembrane region" description="Helical" evidence="1">
    <location>
        <begin position="67"/>
        <end position="86"/>
    </location>
</feature>
<keyword evidence="1" id="KW-1133">Transmembrane helix</keyword>
<reference evidence="2" key="1">
    <citation type="submission" date="2021-06" db="EMBL/GenBank/DDBJ databases">
        <title>Comparative genomics, transcriptomics and evolutionary studies reveal genomic signatures of adaptation to plant cell wall in hemibiotrophic fungi.</title>
        <authorList>
            <consortium name="DOE Joint Genome Institute"/>
            <person name="Baroncelli R."/>
            <person name="Diaz J.F."/>
            <person name="Benocci T."/>
            <person name="Peng M."/>
            <person name="Battaglia E."/>
            <person name="Haridas S."/>
            <person name="Andreopoulos W."/>
            <person name="Labutti K."/>
            <person name="Pangilinan J."/>
            <person name="Floch G.L."/>
            <person name="Makela M.R."/>
            <person name="Henrissat B."/>
            <person name="Grigoriev I.V."/>
            <person name="Crouch J.A."/>
            <person name="De Vries R.P."/>
            <person name="Sukno S.A."/>
            <person name="Thon M.R."/>
        </authorList>
    </citation>
    <scope>NUCLEOTIDE SEQUENCE</scope>
    <source>
        <strain evidence="2">CBS 125086</strain>
    </source>
</reference>
<evidence type="ECO:0000313" key="3">
    <source>
        <dbReference type="Proteomes" id="UP001230504"/>
    </source>
</evidence>
<keyword evidence="1" id="KW-0812">Transmembrane</keyword>
<keyword evidence="3" id="KW-1185">Reference proteome</keyword>
<evidence type="ECO:0000256" key="1">
    <source>
        <dbReference type="SAM" id="Phobius"/>
    </source>
</evidence>
<sequence>MCKRKLLVSQQSQSTDGPSWRALWLQWHDGHDGLRSHKWFFSGAATGKMHDGTRYPTKKPNNDMQRVCIIAARLVYGYASIFLAMLSPLQLGISSRGEKTHPGIWYQAETASDGPPKTLKSSHPRHAYYRYVNTTDTAGQLMGTVTSSVSISTAPLVGSVAASECHLRNTFMHVLTLRRSPLAKGSSIVFLSTRAYDQHICLLEWHMLFLSR</sequence>
<protein>
    <submittedName>
        <fullName evidence="2">Uncharacterized protein</fullName>
    </submittedName>
</protein>
<organism evidence="2 3">
    <name type="scientific">Colletotrichum navitas</name>
    <dbReference type="NCBI Taxonomy" id="681940"/>
    <lineage>
        <taxon>Eukaryota</taxon>
        <taxon>Fungi</taxon>
        <taxon>Dikarya</taxon>
        <taxon>Ascomycota</taxon>
        <taxon>Pezizomycotina</taxon>
        <taxon>Sordariomycetes</taxon>
        <taxon>Hypocreomycetidae</taxon>
        <taxon>Glomerellales</taxon>
        <taxon>Glomerellaceae</taxon>
        <taxon>Colletotrichum</taxon>
        <taxon>Colletotrichum graminicola species complex</taxon>
    </lineage>
</organism>
<dbReference type="GeneID" id="85435842"/>
<proteinExistence type="predicted"/>
<keyword evidence="1" id="KW-0472">Membrane</keyword>
<gene>
    <name evidence="2" type="ORF">LY79DRAFT_221131</name>
</gene>